<feature type="transmembrane region" description="Helical" evidence="1">
    <location>
        <begin position="81"/>
        <end position="100"/>
    </location>
</feature>
<dbReference type="AlphaFoldDB" id="A0A4V3DZ08"/>
<keyword evidence="1" id="KW-1133">Transmembrane helix</keyword>
<dbReference type="RefSeq" id="WP_245512971.1">
    <property type="nucleotide sequence ID" value="NZ_SNZR01000011.1"/>
</dbReference>
<protein>
    <submittedName>
        <fullName evidence="2">Uncharacterized protein (DUF983 family)</fullName>
    </submittedName>
</protein>
<keyword evidence="3" id="KW-1185">Reference proteome</keyword>
<comment type="caution">
    <text evidence="2">The sequence shown here is derived from an EMBL/GenBank/DDBJ whole genome shotgun (WGS) entry which is preliminary data.</text>
</comment>
<feature type="transmembrane region" description="Helical" evidence="1">
    <location>
        <begin position="55"/>
        <end position="75"/>
    </location>
</feature>
<keyword evidence="1" id="KW-0812">Transmembrane</keyword>
<dbReference type="Pfam" id="PF06170">
    <property type="entry name" value="DUF983"/>
    <property type="match status" value="1"/>
</dbReference>
<accession>A0A4V3DZ08</accession>
<keyword evidence="1" id="KW-0472">Membrane</keyword>
<evidence type="ECO:0000256" key="1">
    <source>
        <dbReference type="SAM" id="Phobius"/>
    </source>
</evidence>
<sequence length="123" mass="13630">MDYDRSAPPPVPTGLRGLCPRCGRGKLFQGYLSLRPSCESCGLDYAFADSGDGPAFFVMSFVGIVIVMMAMFVEFSYEPPLWLHAILWAPLTLGLSLLLVRPSKGLLIALQYHHRAEQGRLKK</sequence>
<evidence type="ECO:0000313" key="2">
    <source>
        <dbReference type="EMBL" id="TDR94639.1"/>
    </source>
</evidence>
<organism evidence="2 3">
    <name type="scientific">Enterovirga rhinocerotis</name>
    <dbReference type="NCBI Taxonomy" id="1339210"/>
    <lineage>
        <taxon>Bacteria</taxon>
        <taxon>Pseudomonadati</taxon>
        <taxon>Pseudomonadota</taxon>
        <taxon>Alphaproteobacteria</taxon>
        <taxon>Hyphomicrobiales</taxon>
        <taxon>Methylobacteriaceae</taxon>
        <taxon>Enterovirga</taxon>
    </lineage>
</organism>
<proteinExistence type="predicted"/>
<evidence type="ECO:0000313" key="3">
    <source>
        <dbReference type="Proteomes" id="UP000295122"/>
    </source>
</evidence>
<dbReference type="EMBL" id="SNZR01000011">
    <property type="protein sequence ID" value="TDR94639.1"/>
    <property type="molecule type" value="Genomic_DNA"/>
</dbReference>
<reference evidence="2 3" key="1">
    <citation type="submission" date="2019-03" db="EMBL/GenBank/DDBJ databases">
        <title>Genomic Encyclopedia of Type Strains, Phase IV (KMG-IV): sequencing the most valuable type-strain genomes for metagenomic binning, comparative biology and taxonomic classification.</title>
        <authorList>
            <person name="Goeker M."/>
        </authorList>
    </citation>
    <scope>NUCLEOTIDE SEQUENCE [LARGE SCALE GENOMIC DNA]</scope>
    <source>
        <strain evidence="2 3">DSM 25903</strain>
    </source>
</reference>
<dbReference type="InterPro" id="IPR009325">
    <property type="entry name" value="DUF983"/>
</dbReference>
<name>A0A4V3DZ08_9HYPH</name>
<gene>
    <name evidence="2" type="ORF">EV668_1927</name>
</gene>
<dbReference type="Proteomes" id="UP000295122">
    <property type="component" value="Unassembled WGS sequence"/>
</dbReference>